<evidence type="ECO:0000256" key="1">
    <source>
        <dbReference type="SAM" id="Phobius"/>
    </source>
</evidence>
<organism evidence="2 3">
    <name type="scientific">Candidatus Lambdaproteobacteria bacterium RIFOXYD2_FULL_56_26</name>
    <dbReference type="NCBI Taxonomy" id="1817773"/>
    <lineage>
        <taxon>Bacteria</taxon>
        <taxon>Pseudomonadati</taxon>
        <taxon>Pseudomonadota</taxon>
        <taxon>Candidatus Lambdaproteobacteria</taxon>
    </lineage>
</organism>
<feature type="transmembrane region" description="Helical" evidence="1">
    <location>
        <begin position="117"/>
        <end position="137"/>
    </location>
</feature>
<dbReference type="Proteomes" id="UP000177583">
    <property type="component" value="Unassembled WGS sequence"/>
</dbReference>
<dbReference type="EMBL" id="MFNF01000033">
    <property type="protein sequence ID" value="OGH01538.1"/>
    <property type="molecule type" value="Genomic_DNA"/>
</dbReference>
<evidence type="ECO:0000313" key="2">
    <source>
        <dbReference type="EMBL" id="OGH01538.1"/>
    </source>
</evidence>
<gene>
    <name evidence="2" type="ORF">A2557_13990</name>
</gene>
<keyword evidence="1" id="KW-1133">Transmembrane helix</keyword>
<keyword evidence="1" id="KW-0472">Membrane</keyword>
<name>A0A1F6GTX2_9PROT</name>
<feature type="transmembrane region" description="Helical" evidence="1">
    <location>
        <begin position="25"/>
        <end position="46"/>
    </location>
</feature>
<feature type="transmembrane region" description="Helical" evidence="1">
    <location>
        <begin position="87"/>
        <end position="110"/>
    </location>
</feature>
<evidence type="ECO:0000313" key="3">
    <source>
        <dbReference type="Proteomes" id="UP000177583"/>
    </source>
</evidence>
<sequence>MENKTEQSRYENLPYQAAYGKLSSWVSNLGLAILTVSFALYGFGIVEPAIPMDQLTQYWGLSIPDFVAKTGVPTGWRWVTWVDKGDFANLIGITLLVSVPSLCYSLLLVMSLRGKKWLIAGMTGLTLVLMLLAASNLV</sequence>
<accession>A0A1F6GTX2</accession>
<reference evidence="2 3" key="1">
    <citation type="journal article" date="2016" name="Nat. Commun.">
        <title>Thousands of microbial genomes shed light on interconnected biogeochemical processes in an aquifer system.</title>
        <authorList>
            <person name="Anantharaman K."/>
            <person name="Brown C.T."/>
            <person name="Hug L.A."/>
            <person name="Sharon I."/>
            <person name="Castelle C.J."/>
            <person name="Probst A.J."/>
            <person name="Thomas B.C."/>
            <person name="Singh A."/>
            <person name="Wilkins M.J."/>
            <person name="Karaoz U."/>
            <person name="Brodie E.L."/>
            <person name="Williams K.H."/>
            <person name="Hubbard S.S."/>
            <person name="Banfield J.F."/>
        </authorList>
    </citation>
    <scope>NUCLEOTIDE SEQUENCE [LARGE SCALE GENOMIC DNA]</scope>
</reference>
<protein>
    <recommendedName>
        <fullName evidence="4">DUF1634 domain-containing protein</fullName>
    </recommendedName>
</protein>
<dbReference type="AlphaFoldDB" id="A0A1F6GTX2"/>
<comment type="caution">
    <text evidence="2">The sequence shown here is derived from an EMBL/GenBank/DDBJ whole genome shotgun (WGS) entry which is preliminary data.</text>
</comment>
<evidence type="ECO:0008006" key="4">
    <source>
        <dbReference type="Google" id="ProtNLM"/>
    </source>
</evidence>
<proteinExistence type="predicted"/>
<keyword evidence="1" id="KW-0812">Transmembrane</keyword>